<dbReference type="SUPFAM" id="SSF48317">
    <property type="entry name" value="Acid phosphatase/Vanadium-dependent haloperoxidase"/>
    <property type="match status" value="1"/>
</dbReference>
<feature type="compositionally biased region" description="Polar residues" evidence="1">
    <location>
        <begin position="8"/>
        <end position="24"/>
    </location>
</feature>
<evidence type="ECO:0000256" key="1">
    <source>
        <dbReference type="SAM" id="MobiDB-lite"/>
    </source>
</evidence>
<dbReference type="PANTHER" id="PTHR34599:SF1">
    <property type="entry name" value="PHOSPHATIDIC ACID PHOSPHATASE TYPE 2_HALOPEROXIDASE DOMAIN-CONTAINING PROTEIN"/>
    <property type="match status" value="1"/>
</dbReference>
<dbReference type="PaxDb" id="3218-PP1S101_229V6.1"/>
<dbReference type="InterPro" id="IPR052559">
    <property type="entry name" value="V-haloperoxidase"/>
</dbReference>
<gene>
    <name evidence="3" type="ORF">PHYPA_029245</name>
</gene>
<sequence length="155" mass="17300">MVAHMQSPAPSTILTTRRSQSLATRTRRHSQIFSRRRQSFGRPAQPIVFTPFLRTPPHPEYPSTHSTAAGSWAKVLARYLSVGISQHISSYSVATEGYPLPLRTYNTLEAAAVEVGVSRIYGGVHFRKAVEDGIKLGVDIGDYVWDHFEKEFGDL</sequence>
<keyword evidence="5" id="KW-1185">Reference proteome</keyword>
<dbReference type="EnsemblPlants" id="Pp3c24_18670V3.1">
    <property type="protein sequence ID" value="Pp3c24_18670V3.1"/>
    <property type="gene ID" value="Pp3c24_18670"/>
</dbReference>
<evidence type="ECO:0000259" key="2">
    <source>
        <dbReference type="Pfam" id="PF01569"/>
    </source>
</evidence>
<dbReference type="EMBL" id="ABEU02000024">
    <property type="protein sequence ID" value="PNR28652.1"/>
    <property type="molecule type" value="Genomic_DNA"/>
</dbReference>
<dbReference type="InterPro" id="IPR000326">
    <property type="entry name" value="PAP2/HPO"/>
</dbReference>
<organism evidence="3">
    <name type="scientific">Physcomitrium patens</name>
    <name type="common">Spreading-leaved earth moss</name>
    <name type="synonym">Physcomitrella patens</name>
    <dbReference type="NCBI Taxonomy" id="3218"/>
    <lineage>
        <taxon>Eukaryota</taxon>
        <taxon>Viridiplantae</taxon>
        <taxon>Streptophyta</taxon>
        <taxon>Embryophyta</taxon>
        <taxon>Bryophyta</taxon>
        <taxon>Bryophytina</taxon>
        <taxon>Bryopsida</taxon>
        <taxon>Funariidae</taxon>
        <taxon>Funariales</taxon>
        <taxon>Funariaceae</taxon>
        <taxon>Physcomitrium</taxon>
    </lineage>
</organism>
<dbReference type="AlphaFoldDB" id="A0A2K1IH97"/>
<protein>
    <recommendedName>
        <fullName evidence="2">Phosphatidic acid phosphatase type 2/haloperoxidase domain-containing protein</fullName>
    </recommendedName>
</protein>
<dbReference type="Pfam" id="PF01569">
    <property type="entry name" value="PAP2"/>
    <property type="match status" value="1"/>
</dbReference>
<evidence type="ECO:0000313" key="4">
    <source>
        <dbReference type="EnsemblPlants" id="Pp3c24_18670V3.1"/>
    </source>
</evidence>
<dbReference type="PANTHER" id="PTHR34599">
    <property type="entry name" value="PEROXIDASE-RELATED"/>
    <property type="match status" value="1"/>
</dbReference>
<dbReference type="InParanoid" id="A0A2K1IH97"/>
<reference evidence="3 5" key="1">
    <citation type="journal article" date="2008" name="Science">
        <title>The Physcomitrella genome reveals evolutionary insights into the conquest of land by plants.</title>
        <authorList>
            <person name="Rensing S."/>
            <person name="Lang D."/>
            <person name="Zimmer A."/>
            <person name="Terry A."/>
            <person name="Salamov A."/>
            <person name="Shapiro H."/>
            <person name="Nishiyama T."/>
            <person name="Perroud P.-F."/>
            <person name="Lindquist E."/>
            <person name="Kamisugi Y."/>
            <person name="Tanahashi T."/>
            <person name="Sakakibara K."/>
            <person name="Fujita T."/>
            <person name="Oishi K."/>
            <person name="Shin-I T."/>
            <person name="Kuroki Y."/>
            <person name="Toyoda A."/>
            <person name="Suzuki Y."/>
            <person name="Hashimoto A."/>
            <person name="Yamaguchi K."/>
            <person name="Sugano A."/>
            <person name="Kohara Y."/>
            <person name="Fujiyama A."/>
            <person name="Anterola A."/>
            <person name="Aoki S."/>
            <person name="Ashton N."/>
            <person name="Barbazuk W.B."/>
            <person name="Barker E."/>
            <person name="Bennetzen J."/>
            <person name="Bezanilla M."/>
            <person name="Blankenship R."/>
            <person name="Cho S.H."/>
            <person name="Dutcher S."/>
            <person name="Estelle M."/>
            <person name="Fawcett J.A."/>
            <person name="Gundlach H."/>
            <person name="Hanada K."/>
            <person name="Heyl A."/>
            <person name="Hicks K.A."/>
            <person name="Hugh J."/>
            <person name="Lohr M."/>
            <person name="Mayer K."/>
            <person name="Melkozernov A."/>
            <person name="Murata T."/>
            <person name="Nelson D."/>
            <person name="Pils B."/>
            <person name="Prigge M."/>
            <person name="Reiss B."/>
            <person name="Renner T."/>
            <person name="Rombauts S."/>
            <person name="Rushton P."/>
            <person name="Sanderfoot A."/>
            <person name="Schween G."/>
            <person name="Shiu S.-H."/>
            <person name="Stueber K."/>
            <person name="Theodoulou F.L."/>
            <person name="Tu H."/>
            <person name="Van de Peer Y."/>
            <person name="Verrier P.J."/>
            <person name="Waters E."/>
            <person name="Wood A."/>
            <person name="Yang L."/>
            <person name="Cove D."/>
            <person name="Cuming A."/>
            <person name="Hasebe M."/>
            <person name="Lucas S."/>
            <person name="Mishler D.B."/>
            <person name="Reski R."/>
            <person name="Grigoriev I."/>
            <person name="Quatrano R.S."/>
            <person name="Boore J.L."/>
        </authorList>
    </citation>
    <scope>NUCLEOTIDE SEQUENCE [LARGE SCALE GENOMIC DNA]</scope>
    <source>
        <strain evidence="4 5">cv. Gransden 2004</strain>
    </source>
</reference>
<accession>A0A2K1IH97</accession>
<feature type="region of interest" description="Disordered" evidence="1">
    <location>
        <begin position="1"/>
        <end position="36"/>
    </location>
</feature>
<reference evidence="3 5" key="2">
    <citation type="journal article" date="2018" name="Plant J.">
        <title>The Physcomitrella patens chromosome-scale assembly reveals moss genome structure and evolution.</title>
        <authorList>
            <person name="Lang D."/>
            <person name="Ullrich K.K."/>
            <person name="Murat F."/>
            <person name="Fuchs J."/>
            <person name="Jenkins J."/>
            <person name="Haas F.B."/>
            <person name="Piednoel M."/>
            <person name="Gundlach H."/>
            <person name="Van Bel M."/>
            <person name="Meyberg R."/>
            <person name="Vives C."/>
            <person name="Morata J."/>
            <person name="Symeonidi A."/>
            <person name="Hiss M."/>
            <person name="Muchero W."/>
            <person name="Kamisugi Y."/>
            <person name="Saleh O."/>
            <person name="Blanc G."/>
            <person name="Decker E.L."/>
            <person name="van Gessel N."/>
            <person name="Grimwood J."/>
            <person name="Hayes R.D."/>
            <person name="Graham S.W."/>
            <person name="Gunter L.E."/>
            <person name="McDaniel S.F."/>
            <person name="Hoernstein S.N.W."/>
            <person name="Larsson A."/>
            <person name="Li F.W."/>
            <person name="Perroud P.F."/>
            <person name="Phillips J."/>
            <person name="Ranjan P."/>
            <person name="Rokshar D.S."/>
            <person name="Rothfels C.J."/>
            <person name="Schneider L."/>
            <person name="Shu S."/>
            <person name="Stevenson D.W."/>
            <person name="Thummler F."/>
            <person name="Tillich M."/>
            <person name="Villarreal Aguilar J.C."/>
            <person name="Widiez T."/>
            <person name="Wong G.K."/>
            <person name="Wymore A."/>
            <person name="Zhang Y."/>
            <person name="Zimmer A.D."/>
            <person name="Quatrano R.S."/>
            <person name="Mayer K.F.X."/>
            <person name="Goodstein D."/>
            <person name="Casacuberta J.M."/>
            <person name="Vandepoele K."/>
            <person name="Reski R."/>
            <person name="Cuming A.C."/>
            <person name="Tuskan G.A."/>
            <person name="Maumus F."/>
            <person name="Salse J."/>
            <person name="Schmutz J."/>
            <person name="Rensing S.A."/>
        </authorList>
    </citation>
    <scope>NUCLEOTIDE SEQUENCE [LARGE SCALE GENOMIC DNA]</scope>
    <source>
        <strain evidence="4 5">cv. Gransden 2004</strain>
    </source>
</reference>
<name>A0A2K1IH97_PHYPA</name>
<evidence type="ECO:0000313" key="5">
    <source>
        <dbReference type="Proteomes" id="UP000006727"/>
    </source>
</evidence>
<evidence type="ECO:0000313" key="3">
    <source>
        <dbReference type="EMBL" id="PNR28652.1"/>
    </source>
</evidence>
<dbReference type="Proteomes" id="UP000006727">
    <property type="component" value="Chromosome 24"/>
</dbReference>
<dbReference type="Gene3D" id="1.10.606.20">
    <property type="match status" value="1"/>
</dbReference>
<reference evidence="4" key="3">
    <citation type="submission" date="2020-12" db="UniProtKB">
        <authorList>
            <consortium name="EnsemblPlants"/>
        </authorList>
    </citation>
    <scope>IDENTIFICATION</scope>
</reference>
<feature type="compositionally biased region" description="Basic residues" evidence="1">
    <location>
        <begin position="25"/>
        <end position="36"/>
    </location>
</feature>
<proteinExistence type="predicted"/>
<dbReference type="InterPro" id="IPR036938">
    <property type="entry name" value="PAP2/HPO_sf"/>
</dbReference>
<feature type="domain" description="Phosphatidic acid phosphatase type 2/haloperoxidase" evidence="2">
    <location>
        <begin position="29"/>
        <end position="138"/>
    </location>
</feature>
<dbReference type="Gramene" id="Pp3c24_18670V3.1">
    <property type="protein sequence ID" value="Pp3c24_18670V3.1"/>
    <property type="gene ID" value="Pp3c24_18670"/>
</dbReference>